<dbReference type="AlphaFoldDB" id="A0A3S9QFD1"/>
<reference evidence="1 2" key="1">
    <citation type="submission" date="2018-12" db="EMBL/GenBank/DDBJ databases">
        <title>Persistence of Moraxella catarrhalis in Chronic Obstructive Pulmonary Disease and Regulation of the Hag/MID Adhesin.</title>
        <authorList>
            <person name="Murphy T."/>
            <person name="Zhao X."/>
            <person name="Vyas G."/>
            <person name="Aluvathingal J."/>
            <person name="Nadendla S."/>
            <person name="Tallon L."/>
            <person name="Tettelin H."/>
        </authorList>
    </citation>
    <scope>NUCLEOTIDE SEQUENCE [LARGE SCALE GENOMIC DNA]</scope>
    <source>
        <strain evidence="1 2">46P58B1</strain>
    </source>
</reference>
<evidence type="ECO:0000313" key="1">
    <source>
        <dbReference type="EMBL" id="AZQ93390.1"/>
    </source>
</evidence>
<gene>
    <name evidence="1" type="ORF">EJK53_0718</name>
</gene>
<accession>A0A3S9QFD1</accession>
<organism evidence="1 2">
    <name type="scientific">Moraxella catarrhalis</name>
    <name type="common">Branhamella catarrhalis</name>
    <dbReference type="NCBI Taxonomy" id="480"/>
    <lineage>
        <taxon>Bacteria</taxon>
        <taxon>Pseudomonadati</taxon>
        <taxon>Pseudomonadota</taxon>
        <taxon>Gammaproteobacteria</taxon>
        <taxon>Moraxellales</taxon>
        <taxon>Moraxellaceae</taxon>
        <taxon>Moraxella</taxon>
    </lineage>
</organism>
<sequence length="41" mass="4642">MSSAGFYLIQPLKSAGKFDYLVQAKTLPKAKFLTRLSHTQR</sequence>
<evidence type="ECO:0000313" key="2">
    <source>
        <dbReference type="Proteomes" id="UP000280228"/>
    </source>
</evidence>
<protein>
    <submittedName>
        <fullName evidence="1">Uncharacterized protein</fullName>
    </submittedName>
</protein>
<dbReference type="Proteomes" id="UP000280228">
    <property type="component" value="Chromosome"/>
</dbReference>
<dbReference type="EMBL" id="CP034662">
    <property type="protein sequence ID" value="AZQ93390.1"/>
    <property type="molecule type" value="Genomic_DNA"/>
</dbReference>
<proteinExistence type="predicted"/>
<name>A0A3S9QFD1_MORCA</name>